<keyword evidence="1" id="KW-0238">DNA-binding</keyword>
<dbReference type="SUPFAM" id="SSF47413">
    <property type="entry name" value="lambda repressor-like DNA-binding domains"/>
    <property type="match status" value="1"/>
</dbReference>
<dbReference type="RefSeq" id="WP_092478025.1">
    <property type="nucleotide sequence ID" value="NZ_FOHN01000013.1"/>
</dbReference>
<sequence>MKSIGERIKALRKNAHLTQQALGVIVDLHGSNISRVEQNMVVPTGDVIAKMSEYFHVSCDYILRGASADGTPQTDIALTDHVKLQITSAADAEEDNNVKILEEFCPLLVQLNENNQEELLEILKIKLKHQQNV</sequence>
<keyword evidence="4" id="KW-1185">Reference proteome</keyword>
<reference evidence="3 4" key="1">
    <citation type="submission" date="2016-10" db="EMBL/GenBank/DDBJ databases">
        <authorList>
            <person name="de Groot N.N."/>
        </authorList>
    </citation>
    <scope>NUCLEOTIDE SEQUENCE [LARGE SCALE GENOMIC DNA]</scope>
    <source>
        <strain evidence="3 4">DSM 1801</strain>
    </source>
</reference>
<name>A0A1I0D7K3_9FIRM</name>
<accession>A0A1I0D7K3</accession>
<dbReference type="Proteomes" id="UP000199800">
    <property type="component" value="Unassembled WGS sequence"/>
</dbReference>
<gene>
    <name evidence="3" type="ORF">SAMN04487772_11341</name>
</gene>
<dbReference type="Gene3D" id="1.10.260.40">
    <property type="entry name" value="lambda repressor-like DNA-binding domains"/>
    <property type="match status" value="1"/>
</dbReference>
<dbReference type="AlphaFoldDB" id="A0A1I0D7K3"/>
<dbReference type="STRING" id="29364.SAMN04487772_11341"/>
<dbReference type="Pfam" id="PF01381">
    <property type="entry name" value="HTH_3"/>
    <property type="match status" value="1"/>
</dbReference>
<dbReference type="OrthoDB" id="9815852at2"/>
<proteinExistence type="predicted"/>
<dbReference type="EMBL" id="FOHN01000013">
    <property type="protein sequence ID" value="SET28219.1"/>
    <property type="molecule type" value="Genomic_DNA"/>
</dbReference>
<evidence type="ECO:0000259" key="2">
    <source>
        <dbReference type="PROSITE" id="PS50943"/>
    </source>
</evidence>
<dbReference type="PANTHER" id="PTHR46558">
    <property type="entry name" value="TRACRIPTIONAL REGULATORY PROTEIN-RELATED-RELATED"/>
    <property type="match status" value="1"/>
</dbReference>
<feature type="domain" description="HTH cro/C1-type" evidence="2">
    <location>
        <begin position="8"/>
        <end position="62"/>
    </location>
</feature>
<dbReference type="CDD" id="cd00093">
    <property type="entry name" value="HTH_XRE"/>
    <property type="match status" value="1"/>
</dbReference>
<evidence type="ECO:0000313" key="4">
    <source>
        <dbReference type="Proteomes" id="UP000199800"/>
    </source>
</evidence>
<evidence type="ECO:0000313" key="3">
    <source>
        <dbReference type="EMBL" id="SET28219.1"/>
    </source>
</evidence>
<dbReference type="GO" id="GO:0003677">
    <property type="term" value="F:DNA binding"/>
    <property type="evidence" value="ECO:0007669"/>
    <property type="project" value="UniProtKB-KW"/>
</dbReference>
<dbReference type="InterPro" id="IPR010982">
    <property type="entry name" value="Lambda_DNA-bd_dom_sf"/>
</dbReference>
<organism evidence="3 4">
    <name type="scientific">[Clostridium] polysaccharolyticum</name>
    <dbReference type="NCBI Taxonomy" id="29364"/>
    <lineage>
        <taxon>Bacteria</taxon>
        <taxon>Bacillati</taxon>
        <taxon>Bacillota</taxon>
        <taxon>Clostridia</taxon>
        <taxon>Lachnospirales</taxon>
        <taxon>Lachnospiraceae</taxon>
    </lineage>
</organism>
<dbReference type="PROSITE" id="PS50943">
    <property type="entry name" value="HTH_CROC1"/>
    <property type="match status" value="1"/>
</dbReference>
<dbReference type="InterPro" id="IPR001387">
    <property type="entry name" value="Cro/C1-type_HTH"/>
</dbReference>
<evidence type="ECO:0000256" key="1">
    <source>
        <dbReference type="ARBA" id="ARBA00023125"/>
    </source>
</evidence>
<dbReference type="PANTHER" id="PTHR46558:SF13">
    <property type="entry name" value="HTH-TYPE TRANSCRIPTIONAL REGULATOR IMMR"/>
    <property type="match status" value="1"/>
</dbReference>
<protein>
    <submittedName>
        <fullName evidence="3">Transcriptional regulator, contains XRE-family HTH domain</fullName>
    </submittedName>
</protein>
<dbReference type="SMART" id="SM00530">
    <property type="entry name" value="HTH_XRE"/>
    <property type="match status" value="1"/>
</dbReference>